<keyword evidence="2" id="KW-0560">Oxidoreductase</keyword>
<keyword evidence="4" id="KW-1185">Reference proteome</keyword>
<dbReference type="InterPro" id="IPR036291">
    <property type="entry name" value="NAD(P)-bd_dom_sf"/>
</dbReference>
<evidence type="ECO:0000256" key="1">
    <source>
        <dbReference type="ARBA" id="ARBA00006484"/>
    </source>
</evidence>
<dbReference type="CDD" id="cd05233">
    <property type="entry name" value="SDR_c"/>
    <property type="match status" value="1"/>
</dbReference>
<evidence type="ECO:0000313" key="3">
    <source>
        <dbReference type="EMBL" id="WAB82229.1"/>
    </source>
</evidence>
<dbReference type="PANTHER" id="PTHR24321:SF8">
    <property type="entry name" value="ESTRADIOL 17-BETA-DEHYDROGENASE 8-RELATED"/>
    <property type="match status" value="1"/>
</dbReference>
<dbReference type="InterPro" id="IPR002347">
    <property type="entry name" value="SDR_fam"/>
</dbReference>
<dbReference type="PANTHER" id="PTHR24321">
    <property type="entry name" value="DEHYDROGENASES, SHORT CHAIN"/>
    <property type="match status" value="1"/>
</dbReference>
<organism evidence="3 4">
    <name type="scientific">Microcella daejeonensis</name>
    <dbReference type="NCBI Taxonomy" id="2994971"/>
    <lineage>
        <taxon>Bacteria</taxon>
        <taxon>Bacillati</taxon>
        <taxon>Actinomycetota</taxon>
        <taxon>Actinomycetes</taxon>
        <taxon>Micrococcales</taxon>
        <taxon>Microbacteriaceae</taxon>
        <taxon>Microcella</taxon>
    </lineage>
</organism>
<dbReference type="Gene3D" id="3.40.50.720">
    <property type="entry name" value="NAD(P)-binding Rossmann-like Domain"/>
    <property type="match status" value="1"/>
</dbReference>
<evidence type="ECO:0000256" key="2">
    <source>
        <dbReference type="ARBA" id="ARBA00023002"/>
    </source>
</evidence>
<name>A0A9E8MMN3_9MICO</name>
<sequence>MSAEGRTVLVAGAGGTAGRAVCAALTAGGAHVVALGSRAASLTGVAAAESHAIDLADPDAVAALAADIRARRGGVDGLVHLVGGWRGGAGEADWEWLERRVLTTLRVTSRELRDDLSASSAGRLVAVSSASVAEPRWGMANYVTLKAAVETWMAALATGWRVKGTPTAAITFVVRSLDDEGVVDALSESIAALWELPHAQLNGALVSLGDGRVVEE</sequence>
<accession>A0A9E8MMN3</accession>
<dbReference type="Pfam" id="PF00106">
    <property type="entry name" value="adh_short"/>
    <property type="match status" value="1"/>
</dbReference>
<comment type="similarity">
    <text evidence="1">Belongs to the short-chain dehydrogenases/reductases (SDR) family.</text>
</comment>
<protein>
    <submittedName>
        <fullName evidence="3">SDR family NAD(P)-dependent oxidoreductase</fullName>
    </submittedName>
</protein>
<evidence type="ECO:0000313" key="4">
    <source>
        <dbReference type="Proteomes" id="UP001164706"/>
    </source>
</evidence>
<reference evidence="3" key="1">
    <citation type="submission" date="2022-11" db="EMBL/GenBank/DDBJ databases">
        <title>Description of Microcella daejonensis nov. sp, isolated from riverside soil.</title>
        <authorList>
            <person name="Molina K.M."/>
            <person name="Kim S.B."/>
        </authorList>
    </citation>
    <scope>NUCLEOTIDE SEQUENCE</scope>
    <source>
        <strain evidence="3">MMS21-STM12</strain>
    </source>
</reference>
<gene>
    <name evidence="3" type="ORF">OVN18_04260</name>
</gene>
<dbReference type="EMBL" id="CP113089">
    <property type="protein sequence ID" value="WAB82229.1"/>
    <property type="molecule type" value="Genomic_DNA"/>
</dbReference>
<dbReference type="GO" id="GO:0016491">
    <property type="term" value="F:oxidoreductase activity"/>
    <property type="evidence" value="ECO:0007669"/>
    <property type="project" value="UniProtKB-KW"/>
</dbReference>
<proteinExistence type="inferred from homology"/>
<dbReference type="RefSeq" id="WP_267782174.1">
    <property type="nucleotide sequence ID" value="NZ_CP113089.1"/>
</dbReference>
<dbReference type="Proteomes" id="UP001164706">
    <property type="component" value="Chromosome"/>
</dbReference>
<dbReference type="PRINTS" id="PR00081">
    <property type="entry name" value="GDHRDH"/>
</dbReference>
<dbReference type="KEGG" id="mdb:OVN18_04260"/>
<dbReference type="SUPFAM" id="SSF51735">
    <property type="entry name" value="NAD(P)-binding Rossmann-fold domains"/>
    <property type="match status" value="1"/>
</dbReference>
<dbReference type="AlphaFoldDB" id="A0A9E8MMN3"/>